<dbReference type="GO" id="GO:0047631">
    <property type="term" value="F:ADP-ribose diphosphatase activity"/>
    <property type="evidence" value="ECO:0007669"/>
    <property type="project" value="UniProtKB-EC"/>
</dbReference>
<dbReference type="CDD" id="cd18888">
    <property type="entry name" value="NUDIX_ADPRase_Nudt5"/>
    <property type="match status" value="1"/>
</dbReference>
<dbReference type="Pfam" id="PF00293">
    <property type="entry name" value="NUDIX"/>
    <property type="match status" value="1"/>
</dbReference>
<dbReference type="PRINTS" id="PR00502">
    <property type="entry name" value="NUDIXFAMILY"/>
</dbReference>
<reference evidence="4 5" key="1">
    <citation type="submission" date="2024-02" db="EMBL/GenBank/DDBJ databases">
        <title>Discinaceae phylogenomics.</title>
        <authorList>
            <person name="Dirks A.C."/>
            <person name="James T.Y."/>
        </authorList>
    </citation>
    <scope>NUCLEOTIDE SEQUENCE [LARGE SCALE GENOMIC DNA]</scope>
    <source>
        <strain evidence="4 5">ACD0624</strain>
    </source>
</reference>
<dbReference type="Gene3D" id="3.90.79.10">
    <property type="entry name" value="Nucleoside Triphosphate Pyrophosphohydrolase"/>
    <property type="match status" value="1"/>
</dbReference>
<comment type="similarity">
    <text evidence="2">Belongs to the Nudix hydrolase family.</text>
</comment>
<dbReference type="EMBL" id="JBBBZM010000132">
    <property type="protein sequence ID" value="KAL0633254.1"/>
    <property type="molecule type" value="Genomic_DNA"/>
</dbReference>
<evidence type="ECO:0000313" key="5">
    <source>
        <dbReference type="Proteomes" id="UP001447188"/>
    </source>
</evidence>
<evidence type="ECO:0000259" key="3">
    <source>
        <dbReference type="PROSITE" id="PS51462"/>
    </source>
</evidence>
<dbReference type="InterPro" id="IPR000086">
    <property type="entry name" value="NUDIX_hydrolase_dom"/>
</dbReference>
<dbReference type="InterPro" id="IPR020084">
    <property type="entry name" value="NUDIX_hydrolase_CS"/>
</dbReference>
<evidence type="ECO:0000256" key="2">
    <source>
        <dbReference type="RuleBase" id="RU003476"/>
    </source>
</evidence>
<protein>
    <submittedName>
        <fullName evidence="4">ADP-ribose diphosphatase</fullName>
        <ecNumber evidence="4">3.6.1.13</ecNumber>
    </submittedName>
</protein>
<feature type="domain" description="Nudix hydrolase" evidence="3">
    <location>
        <begin position="59"/>
        <end position="206"/>
    </location>
</feature>
<dbReference type="EC" id="3.6.1.13" evidence="4"/>
<dbReference type="SUPFAM" id="SSF55811">
    <property type="entry name" value="Nudix"/>
    <property type="match status" value="1"/>
</dbReference>
<comment type="caution">
    <text evidence="4">The sequence shown here is derived from an EMBL/GenBank/DDBJ whole genome shotgun (WGS) entry which is preliminary data.</text>
</comment>
<gene>
    <name evidence="4" type="primary">YSA1</name>
    <name evidence="4" type="ORF">Q9L58_007865</name>
</gene>
<dbReference type="PANTHER" id="PTHR11839:SF1">
    <property type="entry name" value="ADP-SUGAR PYROPHOSPHATASE"/>
    <property type="match status" value="1"/>
</dbReference>
<dbReference type="Proteomes" id="UP001447188">
    <property type="component" value="Unassembled WGS sequence"/>
</dbReference>
<organism evidence="4 5">
    <name type="scientific">Discina gigas</name>
    <dbReference type="NCBI Taxonomy" id="1032678"/>
    <lineage>
        <taxon>Eukaryota</taxon>
        <taxon>Fungi</taxon>
        <taxon>Dikarya</taxon>
        <taxon>Ascomycota</taxon>
        <taxon>Pezizomycotina</taxon>
        <taxon>Pezizomycetes</taxon>
        <taxon>Pezizales</taxon>
        <taxon>Discinaceae</taxon>
        <taxon>Discina</taxon>
    </lineage>
</organism>
<name>A0ABR3GBD8_9PEZI</name>
<evidence type="ECO:0000313" key="4">
    <source>
        <dbReference type="EMBL" id="KAL0633254.1"/>
    </source>
</evidence>
<dbReference type="PROSITE" id="PS51462">
    <property type="entry name" value="NUDIX"/>
    <property type="match status" value="1"/>
</dbReference>
<dbReference type="InterPro" id="IPR015797">
    <property type="entry name" value="NUDIX_hydrolase-like_dom_sf"/>
</dbReference>
<keyword evidence="5" id="KW-1185">Reference proteome</keyword>
<dbReference type="PROSITE" id="PS00893">
    <property type="entry name" value="NUDIX_BOX"/>
    <property type="match status" value="1"/>
</dbReference>
<dbReference type="InterPro" id="IPR020476">
    <property type="entry name" value="Nudix_hydrolase"/>
</dbReference>
<sequence length="220" mass="24744">MPPLAASKIISQEPLTTRDAKWVKLVKQVPSDPETTYTDPNGVERTWESSERCTRPEGVDFDGVGIIAVLENPGQTPELLLQKQYRPPIGKTCVEIPAGLIDAGETPEECAVRELYEETGYHGVVEKVGDAGERSCLMFNDPGMCNTNLHFIHVKIDLTDERNKNPKQHLEENEFIEVFTVPLKDLYKECRRMENEGFAIDARVGSLAEGIEVARKWNFL</sequence>
<dbReference type="PANTHER" id="PTHR11839">
    <property type="entry name" value="UDP/ADP-SUGAR PYROPHOSPHATASE"/>
    <property type="match status" value="1"/>
</dbReference>
<accession>A0ABR3GBD8</accession>
<proteinExistence type="inferred from homology"/>
<evidence type="ECO:0000256" key="1">
    <source>
        <dbReference type="ARBA" id="ARBA00022801"/>
    </source>
</evidence>
<keyword evidence="1 2" id="KW-0378">Hydrolase</keyword>